<reference evidence="2" key="1">
    <citation type="submission" date="2021-02" db="EMBL/GenBank/DDBJ databases">
        <authorList>
            <person name="Dougan E. K."/>
            <person name="Rhodes N."/>
            <person name="Thang M."/>
            <person name="Chan C."/>
        </authorList>
    </citation>
    <scope>NUCLEOTIDE SEQUENCE</scope>
</reference>
<evidence type="ECO:0000313" key="2">
    <source>
        <dbReference type="EMBL" id="CAE8592539.1"/>
    </source>
</evidence>
<organism evidence="2 3">
    <name type="scientific">Polarella glacialis</name>
    <name type="common">Dinoflagellate</name>
    <dbReference type="NCBI Taxonomy" id="89957"/>
    <lineage>
        <taxon>Eukaryota</taxon>
        <taxon>Sar</taxon>
        <taxon>Alveolata</taxon>
        <taxon>Dinophyceae</taxon>
        <taxon>Suessiales</taxon>
        <taxon>Suessiaceae</taxon>
        <taxon>Polarella</taxon>
    </lineage>
</organism>
<comment type="caution">
    <text evidence="2">The sequence shown here is derived from an EMBL/GenBank/DDBJ whole genome shotgun (WGS) entry which is preliminary data.</text>
</comment>
<dbReference type="Proteomes" id="UP000654075">
    <property type="component" value="Unassembled WGS sequence"/>
</dbReference>
<sequence>FRSLPSFLGGDSRAADEREGYDELELASEPDPAPKSVTKRMVSFSRSGPEAVPSSPRSSPTSAVQPLVRQAVSYSFNTARTVITQDEGCPRELSHTSWWKKFWKQMVIKPELEESSKAKGYVHWVESWLQITPYICISMVLRVGYVWIYHCIQCSFIAYYCVIHEYL</sequence>
<feature type="non-terminal residue" evidence="2">
    <location>
        <position position="167"/>
    </location>
</feature>
<evidence type="ECO:0000256" key="1">
    <source>
        <dbReference type="SAM" id="MobiDB-lite"/>
    </source>
</evidence>
<protein>
    <submittedName>
        <fullName evidence="2">Uncharacterized protein</fullName>
    </submittedName>
</protein>
<keyword evidence="3" id="KW-1185">Reference proteome</keyword>
<dbReference type="AlphaFoldDB" id="A0A813DX17"/>
<dbReference type="EMBL" id="CAJNNV010005733">
    <property type="protein sequence ID" value="CAE8592539.1"/>
    <property type="molecule type" value="Genomic_DNA"/>
</dbReference>
<evidence type="ECO:0000313" key="3">
    <source>
        <dbReference type="Proteomes" id="UP000654075"/>
    </source>
</evidence>
<gene>
    <name evidence="2" type="ORF">PGLA1383_LOCUS11191</name>
</gene>
<proteinExistence type="predicted"/>
<accession>A0A813DX17</accession>
<feature type="compositionally biased region" description="Acidic residues" evidence="1">
    <location>
        <begin position="19"/>
        <end position="28"/>
    </location>
</feature>
<feature type="region of interest" description="Disordered" evidence="1">
    <location>
        <begin position="1"/>
        <end position="63"/>
    </location>
</feature>
<name>A0A813DX17_POLGL</name>